<dbReference type="EMBL" id="BMND01000018">
    <property type="protein sequence ID" value="GGN51641.1"/>
    <property type="molecule type" value="Genomic_DNA"/>
</dbReference>
<reference evidence="3" key="1">
    <citation type="journal article" date="2019" name="Int. J. Syst. Evol. Microbiol.">
        <title>The Global Catalogue of Microorganisms (GCM) 10K type strain sequencing project: providing services to taxonomists for standard genome sequencing and annotation.</title>
        <authorList>
            <consortium name="The Broad Institute Genomics Platform"/>
            <consortium name="The Broad Institute Genome Sequencing Center for Infectious Disease"/>
            <person name="Wu L."/>
            <person name="Ma J."/>
        </authorList>
    </citation>
    <scope>NUCLEOTIDE SEQUENCE [LARGE SCALE GENOMIC DNA]</scope>
    <source>
        <strain evidence="3">CGMCC 4.7323</strain>
    </source>
</reference>
<dbReference type="Proteomes" id="UP000600080">
    <property type="component" value="Unassembled WGS sequence"/>
</dbReference>
<feature type="region of interest" description="Disordered" evidence="1">
    <location>
        <begin position="129"/>
        <end position="152"/>
    </location>
</feature>
<accession>A0ABQ2JRK3</accession>
<keyword evidence="3" id="KW-1185">Reference proteome</keyword>
<name>A0ABQ2JRK3_9ACTN</name>
<evidence type="ECO:0000313" key="3">
    <source>
        <dbReference type="Proteomes" id="UP000600080"/>
    </source>
</evidence>
<sequence length="152" mass="16156">MGQWMAALMVLASAVVQWLGWRSRPRSGWESELKLRVKVPGEVERSGEVKKWTLLAGQPGLGKSQAIAGMVAPLRADGAIVYISSPDYVERSLLPASDAPDLLSVAQDEQAVAGVVRMHEGLDSLFRALGPPPEGGLSELQRVDSGSGGTVH</sequence>
<evidence type="ECO:0000256" key="1">
    <source>
        <dbReference type="SAM" id="MobiDB-lite"/>
    </source>
</evidence>
<organism evidence="2 3">
    <name type="scientific">Streptomyces kronopolitis</name>
    <dbReference type="NCBI Taxonomy" id="1612435"/>
    <lineage>
        <taxon>Bacteria</taxon>
        <taxon>Bacillati</taxon>
        <taxon>Actinomycetota</taxon>
        <taxon>Actinomycetes</taxon>
        <taxon>Kitasatosporales</taxon>
        <taxon>Streptomycetaceae</taxon>
        <taxon>Streptomyces</taxon>
    </lineage>
</organism>
<evidence type="ECO:0000313" key="2">
    <source>
        <dbReference type="EMBL" id="GGN51641.1"/>
    </source>
</evidence>
<proteinExistence type="predicted"/>
<protein>
    <submittedName>
        <fullName evidence="2">Uncharacterized protein</fullName>
    </submittedName>
</protein>
<gene>
    <name evidence="2" type="ORF">GCM10012285_41960</name>
</gene>
<comment type="caution">
    <text evidence="2">The sequence shown here is derived from an EMBL/GenBank/DDBJ whole genome shotgun (WGS) entry which is preliminary data.</text>
</comment>